<dbReference type="Pfam" id="PF00356">
    <property type="entry name" value="LacI"/>
    <property type="match status" value="1"/>
</dbReference>
<accession>A0ABW8UP58</accession>
<dbReference type="PANTHER" id="PTHR30146">
    <property type="entry name" value="LACI-RELATED TRANSCRIPTIONAL REPRESSOR"/>
    <property type="match status" value="1"/>
</dbReference>
<proteinExistence type="predicted"/>
<gene>
    <name evidence="5" type="ORF">ACERZ8_02165</name>
</gene>
<dbReference type="Proteomes" id="UP001627408">
    <property type="component" value="Unassembled WGS sequence"/>
</dbReference>
<dbReference type="PANTHER" id="PTHR30146:SF33">
    <property type="entry name" value="TRANSCRIPTIONAL REGULATOR"/>
    <property type="match status" value="1"/>
</dbReference>
<evidence type="ECO:0000256" key="2">
    <source>
        <dbReference type="ARBA" id="ARBA00023125"/>
    </source>
</evidence>
<dbReference type="CDD" id="cd01392">
    <property type="entry name" value="HTH_LacI"/>
    <property type="match status" value="1"/>
</dbReference>
<sequence>MADKSSRNNKVSLSQVANAAGVSKMTASRVLRGEGGYSEKTRDLVMQQVDRLGYLPNRLATVFAGDKSSTFIGVSIPDLGNEVFAQVLEGIDHKLGSFGHQTVLGLTQHTETAEEDWIRTVLSWQPAGLILTGRFHAPRAMDMLRNAGIPIVEIWDLNSSPLDMSVGINHFDAGFDMGRYLVGCGYRNIGYVGTSHDTANAATTRLAGFVKAVTGGDGAVTKQLCLHDTAAYYPGYYGTEQLLTAAPTLDCIFYQNDAMAFGGMQYCASKGLNVPGDIGIAGWGDLPIAAVLPKRLTSMHVPHLRLGQAAAEMMMSRLSGEPVQPVRDIGFQLIPGSTVKNLGLS</sequence>
<dbReference type="InterPro" id="IPR010982">
    <property type="entry name" value="Lambda_DNA-bd_dom_sf"/>
</dbReference>
<evidence type="ECO:0000313" key="6">
    <source>
        <dbReference type="Proteomes" id="UP001627408"/>
    </source>
</evidence>
<dbReference type="InterPro" id="IPR028082">
    <property type="entry name" value="Peripla_BP_I"/>
</dbReference>
<dbReference type="Gene3D" id="3.40.50.2300">
    <property type="match status" value="2"/>
</dbReference>
<keyword evidence="1" id="KW-0805">Transcription regulation</keyword>
<evidence type="ECO:0000256" key="3">
    <source>
        <dbReference type="ARBA" id="ARBA00023163"/>
    </source>
</evidence>
<dbReference type="InterPro" id="IPR046335">
    <property type="entry name" value="LacI/GalR-like_sensor"/>
</dbReference>
<dbReference type="PROSITE" id="PS50932">
    <property type="entry name" value="HTH_LACI_2"/>
    <property type="match status" value="1"/>
</dbReference>
<dbReference type="GO" id="GO:0003677">
    <property type="term" value="F:DNA binding"/>
    <property type="evidence" value="ECO:0007669"/>
    <property type="project" value="UniProtKB-KW"/>
</dbReference>
<dbReference type="CDD" id="cd01575">
    <property type="entry name" value="PBP1_GntR"/>
    <property type="match status" value="1"/>
</dbReference>
<evidence type="ECO:0000256" key="1">
    <source>
        <dbReference type="ARBA" id="ARBA00023015"/>
    </source>
</evidence>
<dbReference type="InterPro" id="IPR000843">
    <property type="entry name" value="HTH_LacI"/>
</dbReference>
<evidence type="ECO:0000313" key="5">
    <source>
        <dbReference type="EMBL" id="MFL4468737.1"/>
    </source>
</evidence>
<name>A0ABW8UP58_9RHOB</name>
<organism evidence="5 6">
    <name type="scientific">Tateyamaria armeniaca</name>
    <dbReference type="NCBI Taxonomy" id="2518930"/>
    <lineage>
        <taxon>Bacteria</taxon>
        <taxon>Pseudomonadati</taxon>
        <taxon>Pseudomonadota</taxon>
        <taxon>Alphaproteobacteria</taxon>
        <taxon>Rhodobacterales</taxon>
        <taxon>Roseobacteraceae</taxon>
        <taxon>Tateyamaria</taxon>
    </lineage>
</organism>
<evidence type="ECO:0000259" key="4">
    <source>
        <dbReference type="PROSITE" id="PS50932"/>
    </source>
</evidence>
<feature type="domain" description="HTH lacI-type" evidence="4">
    <location>
        <begin position="11"/>
        <end position="65"/>
    </location>
</feature>
<comment type="caution">
    <text evidence="5">The sequence shown here is derived from an EMBL/GenBank/DDBJ whole genome shotgun (WGS) entry which is preliminary data.</text>
</comment>
<protein>
    <submittedName>
        <fullName evidence="5">LacI family DNA-binding transcriptional regulator</fullName>
    </submittedName>
</protein>
<dbReference type="Gene3D" id="1.10.260.40">
    <property type="entry name" value="lambda repressor-like DNA-binding domains"/>
    <property type="match status" value="1"/>
</dbReference>
<dbReference type="RefSeq" id="WP_407590476.1">
    <property type="nucleotide sequence ID" value="NZ_JBHDIY010000002.1"/>
</dbReference>
<dbReference type="SMART" id="SM00354">
    <property type="entry name" value="HTH_LACI"/>
    <property type="match status" value="1"/>
</dbReference>
<dbReference type="Pfam" id="PF13377">
    <property type="entry name" value="Peripla_BP_3"/>
    <property type="match status" value="1"/>
</dbReference>
<keyword evidence="6" id="KW-1185">Reference proteome</keyword>
<dbReference type="SUPFAM" id="SSF53822">
    <property type="entry name" value="Periplasmic binding protein-like I"/>
    <property type="match status" value="1"/>
</dbReference>
<dbReference type="SUPFAM" id="SSF47413">
    <property type="entry name" value="lambda repressor-like DNA-binding domains"/>
    <property type="match status" value="1"/>
</dbReference>
<dbReference type="EMBL" id="JBHDIY010000002">
    <property type="protein sequence ID" value="MFL4468737.1"/>
    <property type="molecule type" value="Genomic_DNA"/>
</dbReference>
<keyword evidence="3" id="KW-0804">Transcription</keyword>
<keyword evidence="2 5" id="KW-0238">DNA-binding</keyword>
<reference evidence="5 6" key="1">
    <citation type="submission" date="2024-08" db="EMBL/GenBank/DDBJ databases">
        <title>Tateyamaria sp. nov., isolated from marine algae.</title>
        <authorList>
            <person name="Choi B.J."/>
            <person name="Kim J.M."/>
            <person name="Lee J.K."/>
            <person name="Choi D.G."/>
            <person name="Bayburt H."/>
            <person name="Baek J.H."/>
            <person name="Han D.M."/>
            <person name="Jeon C.O."/>
        </authorList>
    </citation>
    <scope>NUCLEOTIDE SEQUENCE [LARGE SCALE GENOMIC DNA]</scope>
    <source>
        <strain evidence="5 6">KMU-156</strain>
    </source>
</reference>